<dbReference type="SUPFAM" id="SSF50630">
    <property type="entry name" value="Acid proteases"/>
    <property type="match status" value="1"/>
</dbReference>
<keyword evidence="4" id="KW-0255">Endonuclease</keyword>
<evidence type="ECO:0000313" key="8">
    <source>
        <dbReference type="EMBL" id="UYV72072.1"/>
    </source>
</evidence>
<dbReference type="PANTHER" id="PTHR37984:SF5">
    <property type="entry name" value="PROTEIN NYNRIN-LIKE"/>
    <property type="match status" value="1"/>
</dbReference>
<keyword evidence="2" id="KW-0548">Nucleotidyltransferase</keyword>
<dbReference type="Gene3D" id="4.10.60.10">
    <property type="entry name" value="Zinc finger, CCHC-type"/>
    <property type="match status" value="1"/>
</dbReference>
<evidence type="ECO:0000256" key="5">
    <source>
        <dbReference type="PROSITE-ProRule" id="PRU00047"/>
    </source>
</evidence>
<keyword evidence="3" id="KW-0540">Nuclease</keyword>
<feature type="compositionally biased region" description="Basic and acidic residues" evidence="6">
    <location>
        <begin position="237"/>
        <end position="253"/>
    </location>
</feature>
<dbReference type="Gene3D" id="2.40.70.10">
    <property type="entry name" value="Acid Proteases"/>
    <property type="match status" value="1"/>
</dbReference>
<keyword evidence="5" id="KW-0863">Zinc-finger</keyword>
<feature type="domain" description="CCHC-type" evidence="7">
    <location>
        <begin position="44"/>
        <end position="58"/>
    </location>
</feature>
<sequence length="326" mass="37654">MASKDVATMRNREKLFPVKTWKFPCKHCGKRNHTQERCFFKNAKCFACGKLGHVEAICYRKKWKKVNSIDQERVNIGFISERNYDNSIHLKLHIDQRNIDMQIDSGTSRSIISERTFKALWKNNFFYQWDQRGLQVKGSFLANVKFKNKKAKLPLLVVTSVGPSLIGWNWFYALSVEVEIVQSISAVQEQRNDQERVGPKSAARRSYNGRDKWLPGKVIRATGSRIYDIQDVNGQETQHHIDQLRPSEIKEEQDPYEGSSRIEPSIEHNDNEIESSAQLGNLPRSSSEEPPAIQDRGPELLDRPRQDIRLPSYLKDCDLSDCDCVL</sequence>
<organism evidence="8 9">
    <name type="scientific">Cordylochernes scorpioides</name>
    <dbReference type="NCBI Taxonomy" id="51811"/>
    <lineage>
        <taxon>Eukaryota</taxon>
        <taxon>Metazoa</taxon>
        <taxon>Ecdysozoa</taxon>
        <taxon>Arthropoda</taxon>
        <taxon>Chelicerata</taxon>
        <taxon>Arachnida</taxon>
        <taxon>Pseudoscorpiones</taxon>
        <taxon>Cheliferoidea</taxon>
        <taxon>Chernetidae</taxon>
        <taxon>Cordylochernes</taxon>
    </lineage>
</organism>
<keyword evidence="4" id="KW-0378">Hydrolase</keyword>
<evidence type="ECO:0000256" key="4">
    <source>
        <dbReference type="ARBA" id="ARBA00022759"/>
    </source>
</evidence>
<dbReference type="InterPro" id="IPR021109">
    <property type="entry name" value="Peptidase_aspartic_dom_sf"/>
</dbReference>
<dbReference type="InterPro" id="IPR050951">
    <property type="entry name" value="Retrovirus_Pol_polyprotein"/>
</dbReference>
<accession>A0ABY6KTA8</accession>
<feature type="compositionally biased region" description="Basic and acidic residues" evidence="6">
    <location>
        <begin position="296"/>
        <end position="307"/>
    </location>
</feature>
<reference evidence="8 9" key="1">
    <citation type="submission" date="2022-01" db="EMBL/GenBank/DDBJ databases">
        <title>A chromosomal length assembly of Cordylochernes scorpioides.</title>
        <authorList>
            <person name="Zeh D."/>
            <person name="Zeh J."/>
        </authorList>
    </citation>
    <scope>NUCLEOTIDE SEQUENCE [LARGE SCALE GENOMIC DNA]</scope>
    <source>
        <strain evidence="8">IN4F17</strain>
        <tissue evidence="8">Whole Body</tissue>
    </source>
</reference>
<dbReference type="InterPro" id="IPR001878">
    <property type="entry name" value="Znf_CCHC"/>
</dbReference>
<feature type="region of interest" description="Disordered" evidence="6">
    <location>
        <begin position="237"/>
        <end position="307"/>
    </location>
</feature>
<keyword evidence="5" id="KW-0862">Zinc</keyword>
<dbReference type="PANTHER" id="PTHR37984">
    <property type="entry name" value="PROTEIN CBG26694"/>
    <property type="match status" value="1"/>
</dbReference>
<evidence type="ECO:0000256" key="6">
    <source>
        <dbReference type="SAM" id="MobiDB-lite"/>
    </source>
</evidence>
<evidence type="ECO:0000313" key="9">
    <source>
        <dbReference type="Proteomes" id="UP001235939"/>
    </source>
</evidence>
<evidence type="ECO:0000256" key="1">
    <source>
        <dbReference type="ARBA" id="ARBA00022679"/>
    </source>
</evidence>
<evidence type="ECO:0000259" key="7">
    <source>
        <dbReference type="PROSITE" id="PS50158"/>
    </source>
</evidence>
<keyword evidence="1" id="KW-0808">Transferase</keyword>
<feature type="compositionally biased region" description="Polar residues" evidence="6">
    <location>
        <begin position="274"/>
        <end position="285"/>
    </location>
</feature>
<keyword evidence="9" id="KW-1185">Reference proteome</keyword>
<proteinExistence type="predicted"/>
<protein>
    <recommendedName>
        <fullName evidence="7">CCHC-type domain-containing protein</fullName>
    </recommendedName>
</protein>
<evidence type="ECO:0000256" key="3">
    <source>
        <dbReference type="ARBA" id="ARBA00022722"/>
    </source>
</evidence>
<feature type="region of interest" description="Disordered" evidence="6">
    <location>
        <begin position="189"/>
        <end position="208"/>
    </location>
</feature>
<dbReference type="Proteomes" id="UP001235939">
    <property type="component" value="Chromosome 09"/>
</dbReference>
<gene>
    <name evidence="8" type="ORF">LAZ67_9001730</name>
</gene>
<dbReference type="EMBL" id="CP092871">
    <property type="protein sequence ID" value="UYV72072.1"/>
    <property type="molecule type" value="Genomic_DNA"/>
</dbReference>
<keyword evidence="5" id="KW-0479">Metal-binding</keyword>
<evidence type="ECO:0000256" key="2">
    <source>
        <dbReference type="ARBA" id="ARBA00022695"/>
    </source>
</evidence>
<name>A0ABY6KTA8_9ARAC</name>
<dbReference type="PROSITE" id="PS50158">
    <property type="entry name" value="ZF_CCHC"/>
    <property type="match status" value="1"/>
</dbReference>